<gene>
    <name evidence="3" type="ORF">BRAA03T12384Z</name>
    <name evidence="2" type="ORF">BRARA_C02903</name>
</gene>
<reference evidence="2 4" key="1">
    <citation type="submission" date="2018-06" db="EMBL/GenBank/DDBJ databases">
        <title>WGS assembly of Brassica rapa FPsc.</title>
        <authorList>
            <person name="Bowman J."/>
            <person name="Kohchi T."/>
            <person name="Yamato K."/>
            <person name="Jenkins J."/>
            <person name="Shu S."/>
            <person name="Ishizaki K."/>
            <person name="Yamaoka S."/>
            <person name="Nishihama R."/>
            <person name="Nakamura Y."/>
            <person name="Berger F."/>
            <person name="Adam C."/>
            <person name="Aki S."/>
            <person name="Althoff F."/>
            <person name="Araki T."/>
            <person name="Arteaga-Vazquez M."/>
            <person name="Balasubrmanian S."/>
            <person name="Bauer D."/>
            <person name="Boehm C."/>
            <person name="Briginshaw L."/>
            <person name="Caballero-Perez J."/>
            <person name="Catarino B."/>
            <person name="Chen F."/>
            <person name="Chiyoda S."/>
            <person name="Chovatia M."/>
            <person name="Davies K."/>
            <person name="Delmans M."/>
            <person name="Demura T."/>
            <person name="Dierschke T."/>
            <person name="Dolan L."/>
            <person name="Dorantes-Acosta A."/>
            <person name="Eklund D."/>
            <person name="Florent S."/>
            <person name="Flores-Sandoval E."/>
            <person name="Fujiyama A."/>
            <person name="Fukuzawa H."/>
            <person name="Galik B."/>
            <person name="Grimanelli D."/>
            <person name="Grimwood J."/>
            <person name="Grossniklaus U."/>
            <person name="Hamada T."/>
            <person name="Haseloff J."/>
            <person name="Hetherington A."/>
            <person name="Higo A."/>
            <person name="Hirakawa Y."/>
            <person name="Hundley H."/>
            <person name="Ikeda Y."/>
            <person name="Inoue K."/>
            <person name="Inoue S."/>
            <person name="Ishida S."/>
            <person name="Jia Q."/>
            <person name="Kakita M."/>
            <person name="Kanazawa T."/>
            <person name="Kawai Y."/>
            <person name="Kawashima T."/>
            <person name="Kennedy M."/>
            <person name="Kinose K."/>
            <person name="Kinoshita T."/>
            <person name="Kohara Y."/>
            <person name="Koide E."/>
            <person name="Komatsu K."/>
            <person name="Kopischke S."/>
            <person name="Kubo M."/>
            <person name="Kyozuka J."/>
            <person name="Lagercrantz U."/>
            <person name="Lin S."/>
            <person name="Lindquist E."/>
            <person name="Lipzen A."/>
            <person name="Lu C."/>
            <person name="Luna E."/>
            <person name="Martienssen R."/>
            <person name="Minamino N."/>
            <person name="Mizutani M."/>
            <person name="Mizutani M."/>
            <person name="Mochizuki N."/>
            <person name="Monte I."/>
            <person name="Mosher R."/>
            <person name="Nagasaki H."/>
            <person name="Nakagami H."/>
            <person name="Naramoto S."/>
            <person name="Nishitani K."/>
            <person name="Ohtani M."/>
            <person name="Okamoto T."/>
            <person name="Okumura M."/>
            <person name="Phillips J."/>
            <person name="Pollak B."/>
            <person name="Reinders A."/>
            <person name="Roevekamp M."/>
            <person name="Sano R."/>
            <person name="Sawa S."/>
            <person name="Schmid M."/>
            <person name="Shirakawa M."/>
            <person name="Solano R."/>
            <person name="Spunde A."/>
            <person name="Suetsugu N."/>
            <person name="Sugano S."/>
            <person name="Sugiyama A."/>
            <person name="Sun R."/>
            <person name="Suzuki Y."/>
            <person name="Takenaka M."/>
            <person name="Takezawa D."/>
            <person name="Tomogane H."/>
            <person name="Tsuzuki M."/>
            <person name="Ueda T."/>
            <person name="Umeda M."/>
            <person name="Ward J."/>
            <person name="Watanabe Y."/>
            <person name="Yazaki K."/>
            <person name="Yokoyama R."/>
            <person name="Yoshitake Y."/>
            <person name="Yotsui I."/>
            <person name="Zachgo S."/>
            <person name="Schmutz J."/>
        </authorList>
    </citation>
    <scope>NUCLEOTIDE SEQUENCE [LARGE SCALE GENOMIC DNA]</scope>
    <source>
        <strain evidence="4">cv. B-3</strain>
    </source>
</reference>
<proteinExistence type="predicted"/>
<accession>A0A398A1A8</accession>
<dbReference type="Proteomes" id="UP000264353">
    <property type="component" value="Chromosome A3"/>
</dbReference>
<protein>
    <submittedName>
        <fullName evidence="2">Uncharacterized protein</fullName>
    </submittedName>
</protein>
<sequence length="137" mass="15757">MAESESEQELIDEGELEKMEWEVREMAKKIREYRKTLPDNLRNTLDSALSSSHSFFPSISSGSDPLPSSSQRLTIAPGTQDQDCEQKMIQLKETVSRNAANMPKVIKRVRECVERIHRLDSLDGRTIHPAFTRRRLN</sequence>
<dbReference type="PANTHER" id="PTHR36045:SF2">
    <property type="entry name" value="OS04G0558500 PROTEIN"/>
    <property type="match status" value="1"/>
</dbReference>
<feature type="compositionally biased region" description="Low complexity" evidence="1">
    <location>
        <begin position="52"/>
        <end position="70"/>
    </location>
</feature>
<dbReference type="EMBL" id="CM010630">
    <property type="protein sequence ID" value="RID70928.1"/>
    <property type="molecule type" value="Genomic_DNA"/>
</dbReference>
<evidence type="ECO:0000313" key="2">
    <source>
        <dbReference type="EMBL" id="RID70928.1"/>
    </source>
</evidence>
<evidence type="ECO:0000256" key="1">
    <source>
        <dbReference type="SAM" id="MobiDB-lite"/>
    </source>
</evidence>
<organism evidence="2 4">
    <name type="scientific">Brassica campestris</name>
    <name type="common">Field mustard</name>
    <dbReference type="NCBI Taxonomy" id="3711"/>
    <lineage>
        <taxon>Eukaryota</taxon>
        <taxon>Viridiplantae</taxon>
        <taxon>Streptophyta</taxon>
        <taxon>Embryophyta</taxon>
        <taxon>Tracheophyta</taxon>
        <taxon>Spermatophyta</taxon>
        <taxon>Magnoliopsida</taxon>
        <taxon>eudicotyledons</taxon>
        <taxon>Gunneridae</taxon>
        <taxon>Pentapetalae</taxon>
        <taxon>rosids</taxon>
        <taxon>malvids</taxon>
        <taxon>Brassicales</taxon>
        <taxon>Brassicaceae</taxon>
        <taxon>Brassiceae</taxon>
        <taxon>Brassica</taxon>
    </lineage>
</organism>
<feature type="compositionally biased region" description="Polar residues" evidence="1">
    <location>
        <begin position="71"/>
        <end position="81"/>
    </location>
</feature>
<feature type="region of interest" description="Disordered" evidence="1">
    <location>
        <begin position="52"/>
        <end position="81"/>
    </location>
</feature>
<dbReference type="AlphaFoldDB" id="A0A398A1A8"/>
<evidence type="ECO:0000313" key="4">
    <source>
        <dbReference type="Proteomes" id="UP000264353"/>
    </source>
</evidence>
<evidence type="ECO:0000313" key="3">
    <source>
        <dbReference type="EMBL" id="VDC81166.1"/>
    </source>
</evidence>
<reference evidence="3" key="2">
    <citation type="submission" date="2018-11" db="EMBL/GenBank/DDBJ databases">
        <authorList>
            <consortium name="Genoscope - CEA"/>
            <person name="William W."/>
        </authorList>
    </citation>
    <scope>NUCLEOTIDE SEQUENCE</scope>
</reference>
<name>A0A398A1A8_BRACM</name>
<dbReference type="EMBL" id="LR031572">
    <property type="protein sequence ID" value="VDC81166.1"/>
    <property type="molecule type" value="Genomic_DNA"/>
</dbReference>
<dbReference type="PANTHER" id="PTHR36045">
    <property type="entry name" value="OS04G0558500 PROTEIN"/>
    <property type="match status" value="1"/>
</dbReference>